<dbReference type="PANTHER" id="PTHR13720:SF14">
    <property type="entry name" value="CILIA- AND FLAGELLA-ASSOCIATED PROTEIN 52"/>
    <property type="match status" value="1"/>
</dbReference>
<dbReference type="SMART" id="SM00320">
    <property type="entry name" value="WD40"/>
    <property type="match status" value="5"/>
</dbReference>
<sequence length="593" mass="65141">MRPSSFLPSQCCRAEWLDADHYVTSIGYNLAIASISEPSEFEFLEGHSQTISAFAVSKDKTLLASGQAGKEDANEKSTPVILWDLNSRRQIMVLRGHKGAIKNISISEDNRLVAVSTDISTNIWIWDTQEQDLAMFLDPGVIPSTICFAGTNKNEWNLHITYDRRLCEYVIKFDHRTFEYSEKHDLYTNPTNGYFRSYTSSCGEFPYFFAGSVSGEVSIYNATSRTLRTFVEIDQFALASMVVLDPKTIAVGGQSLSLVTGDDTNWKCSKQVKFDAPISFMSYFNGRFLIRTEDTCLYLVDGKSLRSQKILDGIRAPVLSVTCNNRIACAALGKTGTALLNVSGPISLITIVNVQSKTVCAMPNNDFIVGLLDGSLVCLKENGSIAYRTPSIHRGPITALCVTKEFICSGGEDGFLRLVTHQSRSLVNESLVHNGVVHQIIPAEGFPQRVHSVAADRTLTTTEITTGKRICQQVGTGRIGFQACQQFKDGEGEVIVGMGDGSLKAYDWPRKGIIFEERTPDGLQINSIALKPGNGRVLACAGVCEYISMIDFQTGSWSVFGPAHTLETHSLCWSPDGKILLSAADDGLALWKF</sequence>
<comment type="similarity">
    <text evidence="7">Belongs to the CFAP52 family.</text>
</comment>
<reference evidence="10" key="2">
    <citation type="journal article" date="2007" name="Science">
        <title>Draft genome sequence of the sexually transmitted pathogen Trichomonas vaginalis.</title>
        <authorList>
            <person name="Carlton J.M."/>
            <person name="Hirt R.P."/>
            <person name="Silva J.C."/>
            <person name="Delcher A.L."/>
            <person name="Schatz M."/>
            <person name="Zhao Q."/>
            <person name="Wortman J.R."/>
            <person name="Bidwell S.L."/>
            <person name="Alsmark U.C.M."/>
            <person name="Besteiro S."/>
            <person name="Sicheritz-Ponten T."/>
            <person name="Noel C.J."/>
            <person name="Dacks J.B."/>
            <person name="Foster P.G."/>
            <person name="Simillion C."/>
            <person name="Van de Peer Y."/>
            <person name="Miranda-Saavedra D."/>
            <person name="Barton G.J."/>
            <person name="Westrop G.D."/>
            <person name="Mueller S."/>
            <person name="Dessi D."/>
            <person name="Fiori P.L."/>
            <person name="Ren Q."/>
            <person name="Paulsen I."/>
            <person name="Zhang H."/>
            <person name="Bastida-Corcuera F.D."/>
            <person name="Simoes-Barbosa A."/>
            <person name="Brown M.T."/>
            <person name="Hayes R.D."/>
            <person name="Mukherjee M."/>
            <person name="Okumura C.Y."/>
            <person name="Schneider R."/>
            <person name="Smith A.J."/>
            <person name="Vanacova S."/>
            <person name="Villalvazo M."/>
            <person name="Haas B.J."/>
            <person name="Pertea M."/>
            <person name="Feldblyum T.V."/>
            <person name="Utterback T.R."/>
            <person name="Shu C.L."/>
            <person name="Osoegawa K."/>
            <person name="de Jong P.J."/>
            <person name="Hrdy I."/>
            <person name="Horvathova L."/>
            <person name="Zubacova Z."/>
            <person name="Dolezal P."/>
            <person name="Malik S.B."/>
            <person name="Logsdon J.M. Jr."/>
            <person name="Henze K."/>
            <person name="Gupta A."/>
            <person name="Wang C.C."/>
            <person name="Dunne R.L."/>
            <person name="Upcroft J.A."/>
            <person name="Upcroft P."/>
            <person name="White O."/>
            <person name="Salzberg S.L."/>
            <person name="Tang P."/>
            <person name="Chiu C.-H."/>
            <person name="Lee Y.-S."/>
            <person name="Embley T.M."/>
            <person name="Coombs G.H."/>
            <person name="Mottram J.C."/>
            <person name="Tachezy J."/>
            <person name="Fraser-Liggett C.M."/>
            <person name="Johnson P.J."/>
        </authorList>
    </citation>
    <scope>NUCLEOTIDE SEQUENCE [LARGE SCALE GENOMIC DNA]</scope>
    <source>
        <strain evidence="10">G3</strain>
    </source>
</reference>
<keyword evidence="6" id="KW-0966">Cell projection</keyword>
<keyword evidence="4 9" id="KW-0853">WD repeat</keyword>
<name>A2DBM3_TRIV3</name>
<proteinExistence type="inferred from homology"/>
<comment type="subcellular location">
    <subcellularLocation>
        <location evidence="1">Cell projection</location>
        <location evidence="1">Cilium</location>
        <location evidence="1">Flagellum</location>
    </subcellularLocation>
    <subcellularLocation>
        <location evidence="2">Cytoplasm</location>
    </subcellularLocation>
</comment>
<evidence type="ECO:0000256" key="2">
    <source>
        <dbReference type="ARBA" id="ARBA00004496"/>
    </source>
</evidence>
<dbReference type="eggNOG" id="KOG0266">
    <property type="taxonomic scope" value="Eukaryota"/>
</dbReference>
<feature type="repeat" description="WD" evidence="9">
    <location>
        <begin position="94"/>
        <end position="124"/>
    </location>
</feature>
<dbReference type="InterPro" id="IPR001680">
    <property type="entry name" value="WD40_rpt"/>
</dbReference>
<evidence type="ECO:0000313" key="10">
    <source>
        <dbReference type="EMBL" id="EAY22226.1"/>
    </source>
</evidence>
<dbReference type="PANTHER" id="PTHR13720">
    <property type="entry name" value="WD-40 REPEAT PROTEIN"/>
    <property type="match status" value="1"/>
</dbReference>
<protein>
    <recommendedName>
        <fullName evidence="8">Cilia- and flagella-associated protein 52</fullName>
    </recommendedName>
</protein>
<dbReference type="InterPro" id="IPR015943">
    <property type="entry name" value="WD40/YVTN_repeat-like_dom_sf"/>
</dbReference>
<dbReference type="KEGG" id="tva:5467781"/>
<dbReference type="SUPFAM" id="SSF50978">
    <property type="entry name" value="WD40 repeat-like"/>
    <property type="match status" value="1"/>
</dbReference>
<dbReference type="OrthoDB" id="10264376at2759"/>
<keyword evidence="6" id="KW-0282">Flagellum</keyword>
<organism evidence="10 11">
    <name type="scientific">Trichomonas vaginalis (strain ATCC PRA-98 / G3)</name>
    <dbReference type="NCBI Taxonomy" id="412133"/>
    <lineage>
        <taxon>Eukaryota</taxon>
        <taxon>Metamonada</taxon>
        <taxon>Parabasalia</taxon>
        <taxon>Trichomonadida</taxon>
        <taxon>Trichomonadidae</taxon>
        <taxon>Trichomonas</taxon>
    </lineage>
</organism>
<evidence type="ECO:0000256" key="3">
    <source>
        <dbReference type="ARBA" id="ARBA00022490"/>
    </source>
</evidence>
<dbReference type="Pfam" id="PF00400">
    <property type="entry name" value="WD40"/>
    <property type="match status" value="2"/>
</dbReference>
<evidence type="ECO:0000313" key="11">
    <source>
        <dbReference type="Proteomes" id="UP000001542"/>
    </source>
</evidence>
<dbReference type="AlphaFoldDB" id="A2DBM3"/>
<dbReference type="InterPro" id="IPR050630">
    <property type="entry name" value="WD_repeat_EMAP"/>
</dbReference>
<evidence type="ECO:0000256" key="8">
    <source>
        <dbReference type="ARBA" id="ARBA00029552"/>
    </source>
</evidence>
<dbReference type="SUPFAM" id="SSF82171">
    <property type="entry name" value="DPP6 N-terminal domain-like"/>
    <property type="match status" value="1"/>
</dbReference>
<dbReference type="InParanoid" id="A2DBM3"/>
<dbReference type="InterPro" id="IPR036322">
    <property type="entry name" value="WD40_repeat_dom_sf"/>
</dbReference>
<evidence type="ECO:0000256" key="9">
    <source>
        <dbReference type="PROSITE-ProRule" id="PRU00221"/>
    </source>
</evidence>
<dbReference type="RefSeq" id="XP_001583212.1">
    <property type="nucleotide sequence ID" value="XM_001583162.1"/>
</dbReference>
<accession>A2DBM3</accession>
<keyword evidence="6" id="KW-0969">Cilium</keyword>
<keyword evidence="11" id="KW-1185">Reference proteome</keyword>
<reference evidence="10" key="1">
    <citation type="submission" date="2006-10" db="EMBL/GenBank/DDBJ databases">
        <authorList>
            <person name="Amadeo P."/>
            <person name="Zhao Q."/>
            <person name="Wortman J."/>
            <person name="Fraser-Liggett C."/>
            <person name="Carlton J."/>
        </authorList>
    </citation>
    <scope>NUCLEOTIDE SEQUENCE</scope>
    <source>
        <strain evidence="10">G3</strain>
    </source>
</reference>
<gene>
    <name evidence="10" type="ORF">TVAG_094010</name>
</gene>
<evidence type="ECO:0000256" key="7">
    <source>
        <dbReference type="ARBA" id="ARBA00029456"/>
    </source>
</evidence>
<dbReference type="EMBL" id="DS113185">
    <property type="protein sequence ID" value="EAY22226.1"/>
    <property type="molecule type" value="Genomic_DNA"/>
</dbReference>
<dbReference type="SMR" id="A2DBM3"/>
<evidence type="ECO:0000256" key="1">
    <source>
        <dbReference type="ARBA" id="ARBA00004230"/>
    </source>
</evidence>
<dbReference type="VEuPathDB" id="TrichDB:TVAG_094010"/>
<keyword evidence="3" id="KW-0963">Cytoplasm</keyword>
<evidence type="ECO:0000256" key="5">
    <source>
        <dbReference type="ARBA" id="ARBA00022737"/>
    </source>
</evidence>
<keyword evidence="5" id="KW-0677">Repeat</keyword>
<dbReference type="Gene3D" id="2.130.10.10">
    <property type="entry name" value="YVTN repeat-like/Quinoprotein amine dehydrogenase"/>
    <property type="match status" value="4"/>
</dbReference>
<dbReference type="PROSITE" id="PS50082">
    <property type="entry name" value="WD_REPEATS_2"/>
    <property type="match status" value="1"/>
</dbReference>
<dbReference type="STRING" id="5722.A2DBM3"/>
<dbReference type="Proteomes" id="UP000001542">
    <property type="component" value="Unassembled WGS sequence"/>
</dbReference>
<evidence type="ECO:0000256" key="6">
    <source>
        <dbReference type="ARBA" id="ARBA00022846"/>
    </source>
</evidence>
<evidence type="ECO:0000256" key="4">
    <source>
        <dbReference type="ARBA" id="ARBA00022574"/>
    </source>
</evidence>
<dbReference type="GO" id="GO:0005930">
    <property type="term" value="C:axoneme"/>
    <property type="evidence" value="ECO:0007669"/>
    <property type="project" value="UniProtKB-ARBA"/>
</dbReference>
<dbReference type="GO" id="GO:0031514">
    <property type="term" value="C:motile cilium"/>
    <property type="evidence" value="ECO:0007669"/>
    <property type="project" value="UniProtKB-SubCell"/>
</dbReference>
<dbReference type="VEuPathDB" id="TrichDB:TVAGG3_0381610"/>